<feature type="transmembrane region" description="Helical" evidence="8">
    <location>
        <begin position="290"/>
        <end position="307"/>
    </location>
</feature>
<sequence length="504" mass="58836">MSVSKKTVLLWTFILFKFILQYSIIRAEYELHRDEFLHLDLGRHLAWGYTSVPPLTGWISWLIIALGNTVFWVKFFPALFGALTILTVWKITEELKGSFYALILGALAVTFSSLPRLNILYQPNSLDVLCWTLLYYTLICYTNHQQKKWLWAAALVFAIGFLNKYNIVFLALGLLPALLLTGQRKWFGSKNFYLALVLALLLISPNLIWQFQNHLPVFKHMKELSETQLVHVNRMDFLKDQLFFFFGGIFLWIPALFSFYFYKPFRKYLFIPLSFFFTILLFTYLKAKSYYAIGLYPVLLAFGAVYLEQACSQGWKRKLKPVLIFLILLFFEPVLRLSLPVYTPAQITDQKARYKRFGALRWEDGRDHDLPQDFADMQGWKELATKVDALYGSLQDKKHVLVICDNYGEAGAINFYSRYKDISAVSFNADYKNWFHLDREIHQAIMVKENINKDVDHAHEKALFNKVSVYGKVENPYAREKGTAILLLSEPKTSIRKLLIERLK</sequence>
<dbReference type="InterPro" id="IPR038731">
    <property type="entry name" value="RgtA/B/C-like"/>
</dbReference>
<dbReference type="OrthoDB" id="9813729at2"/>
<protein>
    <submittedName>
        <fullName evidence="10">Dolichyl-phosphate-mannose-protein mannosyltransferase</fullName>
    </submittedName>
</protein>
<comment type="subcellular location">
    <subcellularLocation>
        <location evidence="1">Cell membrane</location>
        <topology evidence="1">Multi-pass membrane protein</topology>
    </subcellularLocation>
</comment>
<evidence type="ECO:0000256" key="6">
    <source>
        <dbReference type="ARBA" id="ARBA00022989"/>
    </source>
</evidence>
<reference evidence="10 11" key="1">
    <citation type="submission" date="2018-06" db="EMBL/GenBank/DDBJ databases">
        <title>Genomic Encyclopedia of Archaeal and Bacterial Type Strains, Phase II (KMG-II): from individual species to whole genera.</title>
        <authorList>
            <person name="Goeker M."/>
        </authorList>
    </citation>
    <scope>NUCLEOTIDE SEQUENCE [LARGE SCALE GENOMIC DNA]</scope>
    <source>
        <strain evidence="10 11">DSM 27372</strain>
    </source>
</reference>
<feature type="transmembrane region" description="Helical" evidence="8">
    <location>
        <begin position="319"/>
        <end position="339"/>
    </location>
</feature>
<gene>
    <name evidence="10" type="ORF">B0O44_11089</name>
</gene>
<feature type="transmembrane region" description="Helical" evidence="8">
    <location>
        <begin position="192"/>
        <end position="211"/>
    </location>
</feature>
<dbReference type="GO" id="GO:0016763">
    <property type="term" value="F:pentosyltransferase activity"/>
    <property type="evidence" value="ECO:0007669"/>
    <property type="project" value="TreeGrafter"/>
</dbReference>
<keyword evidence="6 8" id="KW-1133">Transmembrane helix</keyword>
<feature type="transmembrane region" description="Helical" evidence="8">
    <location>
        <begin position="45"/>
        <end position="64"/>
    </location>
</feature>
<evidence type="ECO:0000313" key="11">
    <source>
        <dbReference type="Proteomes" id="UP000248198"/>
    </source>
</evidence>
<keyword evidence="2" id="KW-1003">Cell membrane</keyword>
<dbReference type="EMBL" id="QKLU01000010">
    <property type="protein sequence ID" value="PYF69449.1"/>
    <property type="molecule type" value="Genomic_DNA"/>
</dbReference>
<evidence type="ECO:0000259" key="9">
    <source>
        <dbReference type="Pfam" id="PF13231"/>
    </source>
</evidence>
<dbReference type="PANTHER" id="PTHR33908">
    <property type="entry name" value="MANNOSYLTRANSFERASE YKCB-RELATED"/>
    <property type="match status" value="1"/>
</dbReference>
<dbReference type="GO" id="GO:0005886">
    <property type="term" value="C:plasma membrane"/>
    <property type="evidence" value="ECO:0007669"/>
    <property type="project" value="UniProtKB-SubCell"/>
</dbReference>
<dbReference type="PANTHER" id="PTHR33908:SF11">
    <property type="entry name" value="MEMBRANE PROTEIN"/>
    <property type="match status" value="1"/>
</dbReference>
<evidence type="ECO:0000256" key="7">
    <source>
        <dbReference type="ARBA" id="ARBA00023136"/>
    </source>
</evidence>
<name>A0A318U7F8_9SPHI</name>
<evidence type="ECO:0000313" key="10">
    <source>
        <dbReference type="EMBL" id="PYF69449.1"/>
    </source>
</evidence>
<feature type="transmembrane region" description="Helical" evidence="8">
    <location>
        <begin position="126"/>
        <end position="144"/>
    </location>
</feature>
<dbReference type="RefSeq" id="WP_110834407.1">
    <property type="nucleotide sequence ID" value="NZ_QKLU01000010.1"/>
</dbReference>
<feature type="domain" description="Glycosyltransferase RgtA/B/C/D-like" evidence="9">
    <location>
        <begin position="52"/>
        <end position="209"/>
    </location>
</feature>
<keyword evidence="4 10" id="KW-0808">Transferase</keyword>
<feature type="transmembrane region" description="Helical" evidence="8">
    <location>
        <begin position="268"/>
        <end position="284"/>
    </location>
</feature>
<keyword evidence="3 10" id="KW-0328">Glycosyltransferase</keyword>
<comment type="caution">
    <text evidence="10">The sequence shown here is derived from an EMBL/GenBank/DDBJ whole genome shotgun (WGS) entry which is preliminary data.</text>
</comment>
<keyword evidence="5 8" id="KW-0812">Transmembrane</keyword>
<feature type="transmembrane region" description="Helical" evidence="8">
    <location>
        <begin position="7"/>
        <end position="25"/>
    </location>
</feature>
<feature type="transmembrane region" description="Helical" evidence="8">
    <location>
        <begin position="150"/>
        <end position="180"/>
    </location>
</feature>
<evidence type="ECO:0000256" key="2">
    <source>
        <dbReference type="ARBA" id="ARBA00022475"/>
    </source>
</evidence>
<dbReference type="Pfam" id="PF13231">
    <property type="entry name" value="PMT_2"/>
    <property type="match status" value="1"/>
</dbReference>
<evidence type="ECO:0000256" key="4">
    <source>
        <dbReference type="ARBA" id="ARBA00022679"/>
    </source>
</evidence>
<dbReference type="AlphaFoldDB" id="A0A318U7F8"/>
<keyword evidence="7 8" id="KW-0472">Membrane</keyword>
<dbReference type="GO" id="GO:0009103">
    <property type="term" value="P:lipopolysaccharide biosynthetic process"/>
    <property type="evidence" value="ECO:0007669"/>
    <property type="project" value="UniProtKB-ARBA"/>
</dbReference>
<feature type="transmembrane region" description="Helical" evidence="8">
    <location>
        <begin position="242"/>
        <end position="261"/>
    </location>
</feature>
<evidence type="ECO:0000256" key="5">
    <source>
        <dbReference type="ARBA" id="ARBA00022692"/>
    </source>
</evidence>
<evidence type="ECO:0000256" key="3">
    <source>
        <dbReference type="ARBA" id="ARBA00022676"/>
    </source>
</evidence>
<evidence type="ECO:0000256" key="8">
    <source>
        <dbReference type="SAM" id="Phobius"/>
    </source>
</evidence>
<feature type="transmembrane region" description="Helical" evidence="8">
    <location>
        <begin position="97"/>
        <end position="114"/>
    </location>
</feature>
<dbReference type="Proteomes" id="UP000248198">
    <property type="component" value="Unassembled WGS sequence"/>
</dbReference>
<feature type="transmembrane region" description="Helical" evidence="8">
    <location>
        <begin position="71"/>
        <end position="91"/>
    </location>
</feature>
<accession>A0A318U7F8</accession>
<evidence type="ECO:0000256" key="1">
    <source>
        <dbReference type="ARBA" id="ARBA00004651"/>
    </source>
</evidence>
<keyword evidence="11" id="KW-1185">Reference proteome</keyword>
<proteinExistence type="predicted"/>
<dbReference type="InterPro" id="IPR050297">
    <property type="entry name" value="LipidA_mod_glycosyltrf_83"/>
</dbReference>
<organism evidence="10 11">
    <name type="scientific">Pedobacter nutrimenti</name>
    <dbReference type="NCBI Taxonomy" id="1241337"/>
    <lineage>
        <taxon>Bacteria</taxon>
        <taxon>Pseudomonadati</taxon>
        <taxon>Bacteroidota</taxon>
        <taxon>Sphingobacteriia</taxon>
        <taxon>Sphingobacteriales</taxon>
        <taxon>Sphingobacteriaceae</taxon>
        <taxon>Pedobacter</taxon>
    </lineage>
</organism>